<comment type="caution">
    <text evidence="4">The sequence shown here is derived from an EMBL/GenBank/DDBJ whole genome shotgun (WGS) entry which is preliminary data.</text>
</comment>
<dbReference type="GO" id="GO:0000155">
    <property type="term" value="F:phosphorelay sensor kinase activity"/>
    <property type="evidence" value="ECO:0007669"/>
    <property type="project" value="InterPro"/>
</dbReference>
<gene>
    <name evidence="4" type="ORF">EV200_102581</name>
</gene>
<evidence type="ECO:0000256" key="1">
    <source>
        <dbReference type="SAM" id="Coils"/>
    </source>
</evidence>
<keyword evidence="4" id="KW-0808">Transferase</keyword>
<accession>A0A4R2HJH9</accession>
<protein>
    <submittedName>
        <fullName evidence="4">Histidine kinase</fullName>
    </submittedName>
</protein>
<reference evidence="4 5" key="1">
    <citation type="submission" date="2019-03" db="EMBL/GenBank/DDBJ databases">
        <title>Genomic Encyclopedia of Type Strains, Phase IV (KMG-IV): sequencing the most valuable type-strain genomes for metagenomic binning, comparative biology and taxonomic classification.</title>
        <authorList>
            <person name="Goeker M."/>
        </authorList>
    </citation>
    <scope>NUCLEOTIDE SEQUENCE [LARGE SCALE GENOMIC DNA]</scope>
    <source>
        <strain evidence="4 5">DSM 103236</strain>
    </source>
</reference>
<dbReference type="Proteomes" id="UP000295684">
    <property type="component" value="Unassembled WGS sequence"/>
</dbReference>
<dbReference type="AlphaFoldDB" id="A0A4R2HJH9"/>
<feature type="transmembrane region" description="Helical" evidence="2">
    <location>
        <begin position="40"/>
        <end position="60"/>
    </location>
</feature>
<keyword evidence="2" id="KW-0812">Transmembrane</keyword>
<keyword evidence="2" id="KW-1133">Transmembrane helix</keyword>
<feature type="coiled-coil region" evidence="1">
    <location>
        <begin position="146"/>
        <end position="178"/>
    </location>
</feature>
<feature type="transmembrane region" description="Helical" evidence="2">
    <location>
        <begin position="72"/>
        <end position="92"/>
    </location>
</feature>
<evidence type="ECO:0000313" key="4">
    <source>
        <dbReference type="EMBL" id="TCO29159.1"/>
    </source>
</evidence>
<sequence length="356" mass="41418">MSKKAIFQILIEFIAALFILSLPLLMLFRQDSLFVRPADLLVPHLLFCFCIIGIYFLHAYVLFPKLYLQKKYLLYFSSLIIILIFLIVTRPFDKFMLRKNEMQYPREMPPPPPWNFQKKGIPPPMKPRADFISVFLYLLIIVISVIKETNKKLQETTKRALQAEAEKAQAELSFLKAQVNPHFLYNTLNNIYTLAIIKDDHTGPSIMKLSNIMRYITDEANHDFVGLQNEIDCITDFISLQKLRLTKKTTLEYRLEGLIGNQQIAPLILMAFVENVFKYGISNHKCGDLVIHINVTDTSINFYCKNVLYPDKKNTERTGIGLENTKKRLQYIYPNKHVLNVSDHDGFFTVNLTIHF</sequence>
<keyword evidence="1" id="KW-0175">Coiled coil</keyword>
<dbReference type="PANTHER" id="PTHR34220:SF7">
    <property type="entry name" value="SENSOR HISTIDINE KINASE YPDA"/>
    <property type="match status" value="1"/>
</dbReference>
<keyword evidence="4" id="KW-0418">Kinase</keyword>
<dbReference type="GO" id="GO:0016020">
    <property type="term" value="C:membrane"/>
    <property type="evidence" value="ECO:0007669"/>
    <property type="project" value="InterPro"/>
</dbReference>
<feature type="transmembrane region" description="Helical" evidence="2">
    <location>
        <begin position="129"/>
        <end position="146"/>
    </location>
</feature>
<evidence type="ECO:0000259" key="3">
    <source>
        <dbReference type="Pfam" id="PF06580"/>
    </source>
</evidence>
<dbReference type="InterPro" id="IPR010559">
    <property type="entry name" value="Sig_transdc_His_kin_internal"/>
</dbReference>
<evidence type="ECO:0000256" key="2">
    <source>
        <dbReference type="SAM" id="Phobius"/>
    </source>
</evidence>
<dbReference type="InterPro" id="IPR050640">
    <property type="entry name" value="Bact_2-comp_sensor_kinase"/>
</dbReference>
<feature type="transmembrane region" description="Helical" evidence="2">
    <location>
        <begin position="6"/>
        <end position="28"/>
    </location>
</feature>
<feature type="domain" description="Signal transduction histidine kinase internal region" evidence="3">
    <location>
        <begin position="170"/>
        <end position="248"/>
    </location>
</feature>
<keyword evidence="2" id="KW-0472">Membrane</keyword>
<dbReference type="PANTHER" id="PTHR34220">
    <property type="entry name" value="SENSOR HISTIDINE KINASE YPDA"/>
    <property type="match status" value="1"/>
</dbReference>
<name>A0A4R2HJH9_9SPHI</name>
<evidence type="ECO:0000313" key="5">
    <source>
        <dbReference type="Proteomes" id="UP000295684"/>
    </source>
</evidence>
<proteinExistence type="predicted"/>
<dbReference type="Pfam" id="PF06580">
    <property type="entry name" value="His_kinase"/>
    <property type="match status" value="1"/>
</dbReference>
<dbReference type="OrthoDB" id="9792992at2"/>
<dbReference type="EMBL" id="SLWO01000002">
    <property type="protein sequence ID" value="TCO29159.1"/>
    <property type="molecule type" value="Genomic_DNA"/>
</dbReference>
<organism evidence="4 5">
    <name type="scientific">Pedobacter psychrotolerans</name>
    <dbReference type="NCBI Taxonomy" id="1843235"/>
    <lineage>
        <taxon>Bacteria</taxon>
        <taxon>Pseudomonadati</taxon>
        <taxon>Bacteroidota</taxon>
        <taxon>Sphingobacteriia</taxon>
        <taxon>Sphingobacteriales</taxon>
        <taxon>Sphingobacteriaceae</taxon>
        <taxon>Pedobacter</taxon>
    </lineage>
</organism>